<dbReference type="InterPro" id="IPR000719">
    <property type="entry name" value="Prot_kinase_dom"/>
</dbReference>
<sequence>MSIIRYESVFDAVQKLNVIDFNDELNESDISSDMDKRFEFQKQMIYDDETLTEDEKSKAIIMISNSHDYNKVMYQLGKKRFCEYCQNECFATKYCEYCMQNYLKAKFSDWTSGNNEIDDLIKVCQTVSLHPDMIIEWVPFNSLQNIEFLAQGGFSKVYTADWIDGDYFEWDSKSQQLKRYGTIEKVQVVLKNLGNLENANKSWFDEAKVHLVMSNKYTYLLRCLGLTQDPSNGDYMLIMRRFDTSLRKYLQSNHDQLKWKERIEIASSIITSLFHIHIEGLIHKDLHSGNILYKKFANNWVISDFGFCGPIDEPLGSVYGNLPYMAPESFTGKGYSLASDVYSIAMLMWEISSGLQPFANYENNFNLAVKIIKGMRPDIVSGTPLKYKELMEKCWDADPSKRPDISVVLLEMNEIEKCYHQNISLELFQSETNTSNLLTSSETKKSEVYQFGNLSIEPKNATEEEQKVPQSESADFLQLYDDF</sequence>
<name>A0A015MDB2_RHIIW</name>
<accession>A0A015MDB2</accession>
<feature type="domain" description="Protein kinase" evidence="1">
    <location>
        <begin position="143"/>
        <end position="423"/>
    </location>
</feature>
<reference evidence="2 3" key="1">
    <citation type="submission" date="2014-02" db="EMBL/GenBank/DDBJ databases">
        <title>Single nucleus genome sequencing reveals high similarity among nuclei of an endomycorrhizal fungus.</title>
        <authorList>
            <person name="Lin K."/>
            <person name="Geurts R."/>
            <person name="Zhang Z."/>
            <person name="Limpens E."/>
            <person name="Saunders D.G."/>
            <person name="Mu D."/>
            <person name="Pang E."/>
            <person name="Cao H."/>
            <person name="Cha H."/>
            <person name="Lin T."/>
            <person name="Zhou Q."/>
            <person name="Shang Y."/>
            <person name="Li Y."/>
            <person name="Ivanov S."/>
            <person name="Sharma T."/>
            <person name="Velzen R.V."/>
            <person name="Ruijter N.D."/>
            <person name="Aanen D.K."/>
            <person name="Win J."/>
            <person name="Kamoun S."/>
            <person name="Bisseling T."/>
            <person name="Huang S."/>
        </authorList>
    </citation>
    <scope>NUCLEOTIDE SEQUENCE [LARGE SCALE GENOMIC DNA]</scope>
    <source>
        <strain evidence="3">DAOM197198w</strain>
    </source>
</reference>
<dbReference type="Proteomes" id="UP000022910">
    <property type="component" value="Unassembled WGS sequence"/>
</dbReference>
<protein>
    <submittedName>
        <fullName evidence="2">Cdc15p</fullName>
    </submittedName>
</protein>
<dbReference type="Pfam" id="PF07714">
    <property type="entry name" value="PK_Tyr_Ser-Thr"/>
    <property type="match status" value="1"/>
</dbReference>
<dbReference type="PANTHER" id="PTHR44329">
    <property type="entry name" value="SERINE/THREONINE-PROTEIN KINASE TNNI3K-RELATED"/>
    <property type="match status" value="1"/>
</dbReference>
<evidence type="ECO:0000259" key="1">
    <source>
        <dbReference type="PROSITE" id="PS50011"/>
    </source>
</evidence>
<dbReference type="SUPFAM" id="SSF56112">
    <property type="entry name" value="Protein kinase-like (PK-like)"/>
    <property type="match status" value="1"/>
</dbReference>
<dbReference type="EMBL" id="JEMT01022802">
    <property type="protein sequence ID" value="EXX64798.1"/>
    <property type="molecule type" value="Genomic_DNA"/>
</dbReference>
<dbReference type="HOGENOM" id="CLU_000288_7_34_1"/>
<dbReference type="PROSITE" id="PS50011">
    <property type="entry name" value="PROTEIN_KINASE_DOM"/>
    <property type="match status" value="1"/>
</dbReference>
<keyword evidence="3" id="KW-1185">Reference proteome</keyword>
<dbReference type="GO" id="GO:0004674">
    <property type="term" value="F:protein serine/threonine kinase activity"/>
    <property type="evidence" value="ECO:0007669"/>
    <property type="project" value="TreeGrafter"/>
</dbReference>
<dbReference type="GO" id="GO:0005524">
    <property type="term" value="F:ATP binding"/>
    <property type="evidence" value="ECO:0007669"/>
    <property type="project" value="InterPro"/>
</dbReference>
<dbReference type="Gene3D" id="1.10.510.10">
    <property type="entry name" value="Transferase(Phosphotransferase) domain 1"/>
    <property type="match status" value="1"/>
</dbReference>
<dbReference type="InterPro" id="IPR011009">
    <property type="entry name" value="Kinase-like_dom_sf"/>
</dbReference>
<evidence type="ECO:0000313" key="2">
    <source>
        <dbReference type="EMBL" id="EXX64798.1"/>
    </source>
</evidence>
<dbReference type="InterPro" id="IPR001245">
    <property type="entry name" value="Ser-Thr/Tyr_kinase_cat_dom"/>
</dbReference>
<dbReference type="InterPro" id="IPR051681">
    <property type="entry name" value="Ser/Thr_Kinases-Pseudokinases"/>
</dbReference>
<organism evidence="2 3">
    <name type="scientific">Rhizophagus irregularis (strain DAOM 197198w)</name>
    <name type="common">Glomus intraradices</name>
    <dbReference type="NCBI Taxonomy" id="1432141"/>
    <lineage>
        <taxon>Eukaryota</taxon>
        <taxon>Fungi</taxon>
        <taxon>Fungi incertae sedis</taxon>
        <taxon>Mucoromycota</taxon>
        <taxon>Glomeromycotina</taxon>
        <taxon>Glomeromycetes</taxon>
        <taxon>Glomerales</taxon>
        <taxon>Glomeraceae</taxon>
        <taxon>Rhizophagus</taxon>
    </lineage>
</organism>
<proteinExistence type="predicted"/>
<dbReference type="AlphaFoldDB" id="A0A015MDB2"/>
<gene>
    <name evidence="2" type="ORF">RirG_139360</name>
</gene>
<comment type="caution">
    <text evidence="2">The sequence shown here is derived from an EMBL/GenBank/DDBJ whole genome shotgun (WGS) entry which is preliminary data.</text>
</comment>
<evidence type="ECO:0000313" key="3">
    <source>
        <dbReference type="Proteomes" id="UP000022910"/>
    </source>
</evidence>